<feature type="compositionally biased region" description="Polar residues" evidence="1">
    <location>
        <begin position="357"/>
        <end position="366"/>
    </location>
</feature>
<feature type="compositionally biased region" description="Low complexity" evidence="1">
    <location>
        <begin position="367"/>
        <end position="376"/>
    </location>
</feature>
<feature type="compositionally biased region" description="Basic and acidic residues" evidence="1">
    <location>
        <begin position="129"/>
        <end position="140"/>
    </location>
</feature>
<reference evidence="2" key="1">
    <citation type="submission" date="2018-11" db="EMBL/GenBank/DDBJ databases">
        <authorList>
            <person name="Alioto T."/>
            <person name="Alioto T."/>
        </authorList>
    </citation>
    <scope>NUCLEOTIDE SEQUENCE</scope>
</reference>
<evidence type="ECO:0000313" key="2">
    <source>
        <dbReference type="EMBL" id="VDI03136.1"/>
    </source>
</evidence>
<comment type="caution">
    <text evidence="2">The sequence shown here is derived from an EMBL/GenBank/DDBJ whole genome shotgun (WGS) entry which is preliminary data.</text>
</comment>
<dbReference type="Proteomes" id="UP000596742">
    <property type="component" value="Unassembled WGS sequence"/>
</dbReference>
<keyword evidence="3" id="KW-1185">Reference proteome</keyword>
<dbReference type="EMBL" id="UYJE01001565">
    <property type="protein sequence ID" value="VDI03136.1"/>
    <property type="molecule type" value="Genomic_DNA"/>
</dbReference>
<sequence length="619" mass="68408">MSLKWTLLLFDHDGFTTVCETKKLKKLDGSNITDVNLVSKADQVKCVFGKGVFLAEVLELADTKSVLNNFETNWLNSHRAISIQQEQDLRHASHQNVYGGYLKIWPAETDNTTEQIPVVTPEEPAAATHEADSDNEDTRPTKIRRLSPQIKEGTNGRKITVLYQGSGETPGEVIEPKRKPCFTKDLTVDQTDIVANQVKNTNQTSAFIQTDDVLLFSNTQEFLSYYSQAMKEQPTPNTTSAEIPSDANKHNKTCATTQTQTQPSIIFSQLSKGTKEMSTQTPDTPESTSTIEKKLEELLNTQNTILQMLRRQNDGNISDILNLTNSIPDLLDNNEPDQQSIVKYIIKYPSSEETKQQSDVNNQTAVSSDILSSAAESSDEETFLPPMTRPRKTATQPAQSTAFGPDDILSSTLQAIQTLACKTVIPTTTPSMQPSSSESIVSTDISPTTVSISQMQSLTGTSAPLPTTLPCLLPLVETHPISISNLSNMSNGRPSKEVSWRKTKTITKCFSGALLEIVSPADLLPALADTEVRIKPDKVRTTMSDSVSARNFGWNLVKMLFSPQEIIGRNFWGNKGKIPLSPRRRHAIEHAIIDTYGQENLQTCITGINTGIRNFRSER</sequence>
<evidence type="ECO:0008006" key="4">
    <source>
        <dbReference type="Google" id="ProtNLM"/>
    </source>
</evidence>
<evidence type="ECO:0000256" key="1">
    <source>
        <dbReference type="SAM" id="MobiDB-lite"/>
    </source>
</evidence>
<evidence type="ECO:0000313" key="3">
    <source>
        <dbReference type="Proteomes" id="UP000596742"/>
    </source>
</evidence>
<feature type="region of interest" description="Disordered" evidence="1">
    <location>
        <begin position="122"/>
        <end position="147"/>
    </location>
</feature>
<feature type="compositionally biased region" description="Polar residues" evidence="1">
    <location>
        <begin position="393"/>
        <end position="402"/>
    </location>
</feature>
<organism evidence="2 3">
    <name type="scientific">Mytilus galloprovincialis</name>
    <name type="common">Mediterranean mussel</name>
    <dbReference type="NCBI Taxonomy" id="29158"/>
    <lineage>
        <taxon>Eukaryota</taxon>
        <taxon>Metazoa</taxon>
        <taxon>Spiralia</taxon>
        <taxon>Lophotrochozoa</taxon>
        <taxon>Mollusca</taxon>
        <taxon>Bivalvia</taxon>
        <taxon>Autobranchia</taxon>
        <taxon>Pteriomorphia</taxon>
        <taxon>Mytilida</taxon>
        <taxon>Mytiloidea</taxon>
        <taxon>Mytilidae</taxon>
        <taxon>Mytilinae</taxon>
        <taxon>Mytilus</taxon>
    </lineage>
</organism>
<protein>
    <recommendedName>
        <fullName evidence="4">BEN domain-containing protein</fullName>
    </recommendedName>
</protein>
<dbReference type="OrthoDB" id="6121191at2759"/>
<feature type="region of interest" description="Disordered" evidence="1">
    <location>
        <begin position="351"/>
        <end position="402"/>
    </location>
</feature>
<accession>A0A8B6CE55</accession>
<dbReference type="AlphaFoldDB" id="A0A8B6CE55"/>
<gene>
    <name evidence="2" type="ORF">MGAL_10B092136</name>
</gene>
<name>A0A8B6CE55_MYTGA</name>
<proteinExistence type="predicted"/>